<dbReference type="Proteomes" id="UP001630127">
    <property type="component" value="Unassembled WGS sequence"/>
</dbReference>
<comment type="caution">
    <text evidence="1">The sequence shown here is derived from an EMBL/GenBank/DDBJ whole genome shotgun (WGS) entry which is preliminary data.</text>
</comment>
<accession>A0ABD2ZJE2</accession>
<evidence type="ECO:0000313" key="2">
    <source>
        <dbReference type="Proteomes" id="UP001630127"/>
    </source>
</evidence>
<evidence type="ECO:0000313" key="1">
    <source>
        <dbReference type="EMBL" id="KAL3519244.1"/>
    </source>
</evidence>
<dbReference type="AlphaFoldDB" id="A0ABD2ZJE2"/>
<reference evidence="1 2" key="1">
    <citation type="submission" date="2024-11" db="EMBL/GenBank/DDBJ databases">
        <title>A near-complete genome assembly of Cinchona calisaya.</title>
        <authorList>
            <person name="Lian D.C."/>
            <person name="Zhao X.W."/>
            <person name="Wei L."/>
        </authorList>
    </citation>
    <scope>NUCLEOTIDE SEQUENCE [LARGE SCALE GENOMIC DNA]</scope>
    <source>
        <tissue evidence="1">Nenye</tissue>
    </source>
</reference>
<name>A0ABD2ZJE2_9GENT</name>
<organism evidence="1 2">
    <name type="scientific">Cinchona calisaya</name>
    <dbReference type="NCBI Taxonomy" id="153742"/>
    <lineage>
        <taxon>Eukaryota</taxon>
        <taxon>Viridiplantae</taxon>
        <taxon>Streptophyta</taxon>
        <taxon>Embryophyta</taxon>
        <taxon>Tracheophyta</taxon>
        <taxon>Spermatophyta</taxon>
        <taxon>Magnoliopsida</taxon>
        <taxon>eudicotyledons</taxon>
        <taxon>Gunneridae</taxon>
        <taxon>Pentapetalae</taxon>
        <taxon>asterids</taxon>
        <taxon>lamiids</taxon>
        <taxon>Gentianales</taxon>
        <taxon>Rubiaceae</taxon>
        <taxon>Cinchonoideae</taxon>
        <taxon>Cinchoneae</taxon>
        <taxon>Cinchona</taxon>
    </lineage>
</organism>
<protein>
    <submittedName>
        <fullName evidence="1">Uncharacterized protein</fullName>
    </submittedName>
</protein>
<gene>
    <name evidence="1" type="ORF">ACH5RR_017393</name>
</gene>
<keyword evidence="2" id="KW-1185">Reference proteome</keyword>
<sequence length="218" mass="24403">MRQMERGNITNKKKRGREEFLGEDQDVFVDHMEDKTIDTMTTNFNTSKKLLQYPCDHIFGCLESVDGNCSKSYKICNNHHEEEEIGVFDFPWLTGGGEGVIFKGDHHHHEHLCLQEMGMGIEMDHQEQEGDPFALYSSIVPAADTTPGTTSSASPALHHDLITSSAHKIHPTILEDDGNVRLSCSSQVDNADDINSSTDQYAIWSSVLDQPLDINLNI</sequence>
<dbReference type="EMBL" id="JBJUIK010000008">
    <property type="protein sequence ID" value="KAL3519244.1"/>
    <property type="molecule type" value="Genomic_DNA"/>
</dbReference>
<proteinExistence type="predicted"/>